<comment type="subcellular location">
    <subcellularLocation>
        <location evidence="1 8">Cell membrane</location>
        <topology evidence="1 8">Multi-pass membrane protein</topology>
    </subcellularLocation>
</comment>
<accession>A0A1W1VAQ4</accession>
<protein>
    <submittedName>
        <fullName evidence="10">Spermidine/putrescine transport system permease protein</fullName>
    </submittedName>
</protein>
<dbReference type="Gene3D" id="1.10.3720.10">
    <property type="entry name" value="MetI-like"/>
    <property type="match status" value="1"/>
</dbReference>
<feature type="transmembrane region" description="Helical" evidence="8">
    <location>
        <begin position="52"/>
        <end position="80"/>
    </location>
</feature>
<evidence type="ECO:0000256" key="8">
    <source>
        <dbReference type="RuleBase" id="RU363032"/>
    </source>
</evidence>
<dbReference type="GO" id="GO:0005886">
    <property type="term" value="C:plasma membrane"/>
    <property type="evidence" value="ECO:0007669"/>
    <property type="project" value="UniProtKB-SubCell"/>
</dbReference>
<evidence type="ECO:0000256" key="5">
    <source>
        <dbReference type="ARBA" id="ARBA00022692"/>
    </source>
</evidence>
<feature type="transmembrane region" description="Helical" evidence="8">
    <location>
        <begin position="7"/>
        <end position="32"/>
    </location>
</feature>
<sequence length="274" mass="31173">MKKTLLAYPYVLWAIIFIIFPLLLVLFYSVIIATDSGFTFTLVHFKRVFEPLYLTLFWRSIKLAVICTLVCLAIGYPMAYLLSGLNVKLRNILILLFVVPMWMNFLARTYAWMTLLEKNGLINEILMFLHLPTINILYTDYAVVLGMVYNFLPFMVLPIYSVLIKADKSLIEAAGDLGATPVTVFRRITFPLSLPGVMSGITMVFMPAVTTFVISRLLGGAHYYLIGNLIEQQFTTSYDWGFGSALSTVLMIMILLSIGFMSRYEKENEGGRLW</sequence>
<reference evidence="10 11" key="1">
    <citation type="submission" date="2017-04" db="EMBL/GenBank/DDBJ databases">
        <authorList>
            <person name="Afonso C.L."/>
            <person name="Miller P.J."/>
            <person name="Scott M.A."/>
            <person name="Spackman E."/>
            <person name="Goraichik I."/>
            <person name="Dimitrov K.M."/>
            <person name="Suarez D.L."/>
            <person name="Swayne D.E."/>
        </authorList>
    </citation>
    <scope>NUCLEOTIDE SEQUENCE [LARGE SCALE GENOMIC DNA]</scope>
    <source>
        <strain evidence="10 11">DSM 11270</strain>
    </source>
</reference>
<dbReference type="Pfam" id="PF00528">
    <property type="entry name" value="BPD_transp_1"/>
    <property type="match status" value="1"/>
</dbReference>
<gene>
    <name evidence="10" type="ORF">SAMN00017405_1320</name>
</gene>
<evidence type="ECO:0000256" key="4">
    <source>
        <dbReference type="ARBA" id="ARBA00022475"/>
    </source>
</evidence>
<feature type="transmembrane region" description="Helical" evidence="8">
    <location>
        <begin position="141"/>
        <end position="163"/>
    </location>
</feature>
<evidence type="ECO:0000256" key="7">
    <source>
        <dbReference type="ARBA" id="ARBA00023136"/>
    </source>
</evidence>
<evidence type="ECO:0000256" key="3">
    <source>
        <dbReference type="ARBA" id="ARBA00022448"/>
    </source>
</evidence>
<dbReference type="Proteomes" id="UP000192731">
    <property type="component" value="Unassembled WGS sequence"/>
</dbReference>
<keyword evidence="7 8" id="KW-0472">Membrane</keyword>
<dbReference type="CDD" id="cd06261">
    <property type="entry name" value="TM_PBP2"/>
    <property type="match status" value="1"/>
</dbReference>
<dbReference type="PANTHER" id="PTHR42929:SF1">
    <property type="entry name" value="INNER MEMBRANE ABC TRANSPORTER PERMEASE PROTEIN YDCU-RELATED"/>
    <property type="match status" value="1"/>
</dbReference>
<feature type="transmembrane region" description="Helical" evidence="8">
    <location>
        <begin position="196"/>
        <end position="218"/>
    </location>
</feature>
<feature type="transmembrane region" description="Helical" evidence="8">
    <location>
        <begin position="238"/>
        <end position="260"/>
    </location>
</feature>
<dbReference type="AlphaFoldDB" id="A0A1W1VAQ4"/>
<name>A0A1W1VAQ4_DESTI</name>
<dbReference type="OrthoDB" id="9807047at2"/>
<comment type="similarity">
    <text evidence="2">Belongs to the binding-protein-dependent transport system permease family. CysTW subfamily.</text>
</comment>
<dbReference type="InterPro" id="IPR000515">
    <property type="entry name" value="MetI-like"/>
</dbReference>
<keyword evidence="6 8" id="KW-1133">Transmembrane helix</keyword>
<dbReference type="PROSITE" id="PS50928">
    <property type="entry name" value="ABC_TM1"/>
    <property type="match status" value="1"/>
</dbReference>
<dbReference type="SUPFAM" id="SSF161098">
    <property type="entry name" value="MetI-like"/>
    <property type="match status" value="1"/>
</dbReference>
<dbReference type="STRING" id="656914.SAMN00017405_1320"/>
<keyword evidence="4" id="KW-1003">Cell membrane</keyword>
<evidence type="ECO:0000313" key="11">
    <source>
        <dbReference type="Proteomes" id="UP000192731"/>
    </source>
</evidence>
<keyword evidence="11" id="KW-1185">Reference proteome</keyword>
<keyword evidence="3 8" id="KW-0813">Transport</keyword>
<evidence type="ECO:0000256" key="6">
    <source>
        <dbReference type="ARBA" id="ARBA00022989"/>
    </source>
</evidence>
<keyword evidence="5 8" id="KW-0812">Transmembrane</keyword>
<dbReference type="GO" id="GO:0055085">
    <property type="term" value="P:transmembrane transport"/>
    <property type="evidence" value="ECO:0007669"/>
    <property type="project" value="InterPro"/>
</dbReference>
<proteinExistence type="inferred from homology"/>
<evidence type="ECO:0000313" key="10">
    <source>
        <dbReference type="EMBL" id="SMB90499.1"/>
    </source>
</evidence>
<evidence type="ECO:0000256" key="1">
    <source>
        <dbReference type="ARBA" id="ARBA00004651"/>
    </source>
</evidence>
<dbReference type="RefSeq" id="WP_084053110.1">
    <property type="nucleotide sequence ID" value="NZ_FWWT01000017.1"/>
</dbReference>
<feature type="transmembrane region" description="Helical" evidence="8">
    <location>
        <begin position="92"/>
        <end position="111"/>
    </location>
</feature>
<dbReference type="PANTHER" id="PTHR42929">
    <property type="entry name" value="INNER MEMBRANE ABC TRANSPORTER PERMEASE PROTEIN YDCU-RELATED-RELATED"/>
    <property type="match status" value="1"/>
</dbReference>
<evidence type="ECO:0000256" key="2">
    <source>
        <dbReference type="ARBA" id="ARBA00007069"/>
    </source>
</evidence>
<dbReference type="InterPro" id="IPR035906">
    <property type="entry name" value="MetI-like_sf"/>
</dbReference>
<dbReference type="EMBL" id="FWWT01000017">
    <property type="protein sequence ID" value="SMB90499.1"/>
    <property type="molecule type" value="Genomic_DNA"/>
</dbReference>
<feature type="domain" description="ABC transmembrane type-1" evidence="9">
    <location>
        <begin position="57"/>
        <end position="261"/>
    </location>
</feature>
<evidence type="ECO:0000259" key="9">
    <source>
        <dbReference type="PROSITE" id="PS50928"/>
    </source>
</evidence>
<organism evidence="10 11">
    <name type="scientific">Desulfonispora thiosulfatigenes DSM 11270</name>
    <dbReference type="NCBI Taxonomy" id="656914"/>
    <lineage>
        <taxon>Bacteria</taxon>
        <taxon>Bacillati</taxon>
        <taxon>Bacillota</taxon>
        <taxon>Clostridia</taxon>
        <taxon>Eubacteriales</taxon>
        <taxon>Peptococcaceae</taxon>
        <taxon>Desulfonispora</taxon>
    </lineage>
</organism>